<name>A0A8S5TTG1_9CAUD</name>
<organism evidence="1">
    <name type="scientific">Siphoviridae sp. ct5jB2</name>
    <dbReference type="NCBI Taxonomy" id="2825337"/>
    <lineage>
        <taxon>Viruses</taxon>
        <taxon>Duplodnaviria</taxon>
        <taxon>Heunggongvirae</taxon>
        <taxon>Uroviricota</taxon>
        <taxon>Caudoviricetes</taxon>
    </lineage>
</organism>
<protein>
    <submittedName>
        <fullName evidence="1">Uncharacterized protein</fullName>
    </submittedName>
</protein>
<accession>A0A8S5TTG1</accession>
<proteinExistence type="predicted"/>
<reference evidence="1" key="1">
    <citation type="journal article" date="2021" name="Proc. Natl. Acad. Sci. U.S.A.">
        <title>A Catalog of Tens of Thousands of Viruses from Human Metagenomes Reveals Hidden Associations with Chronic Diseases.</title>
        <authorList>
            <person name="Tisza M.J."/>
            <person name="Buck C.B."/>
        </authorList>
    </citation>
    <scope>NUCLEOTIDE SEQUENCE</scope>
    <source>
        <strain evidence="1">Ct5jB2</strain>
    </source>
</reference>
<sequence>MRNKYMAGKPKWNDKNYALKRISNYIKNNNNTLIGVTKDSRWNTIRQKCNEYNYNIEDLCKELGYDYWKLKGRELPINYFENYDVLKNTIKDFINTYDRFPTIKELKHNYNVPPTVITKHGGINKIKDDLEYTKDDLVDDLGFRNRSHYEYIVAQFLIHNDIRYTREEHPFPEPYQNLRSDFTFYISDSNVYHVEVWGYSKEDGDGKRSKQYCKKKKEKIKLYEKYCINLISIENEIFSNTFDTIQKKLSSILSPILKQKFKIIDHSFLVNPNKMSDDELFNEIMKLSNDGVTLPKESDFNETNKYLFLEALKRFGNYGNFAKRYGVCTNSKRGYWNRQTIFDRLDLIHDKYGYLPTSIEIRKNKLAKQDSLFIGIVDAIKKFYPNTIQAYLEYYEYCANNGIVLHEHDTKYLNNLYNLMYFRKDQVTEHDRERAYAILCA</sequence>
<evidence type="ECO:0000313" key="1">
    <source>
        <dbReference type="EMBL" id="DAF85500.1"/>
    </source>
</evidence>
<dbReference type="EMBL" id="BK015927">
    <property type="protein sequence ID" value="DAF85500.1"/>
    <property type="molecule type" value="Genomic_DNA"/>
</dbReference>